<name>A0A7J0GNF1_9ERIC</name>
<reference evidence="7 8" key="1">
    <citation type="submission" date="2019-07" db="EMBL/GenBank/DDBJ databases">
        <title>De Novo Assembly of kiwifruit Actinidia rufa.</title>
        <authorList>
            <person name="Sugita-Konishi S."/>
            <person name="Sato K."/>
            <person name="Mori E."/>
            <person name="Abe Y."/>
            <person name="Kisaki G."/>
            <person name="Hamano K."/>
            <person name="Suezawa K."/>
            <person name="Otani M."/>
            <person name="Fukuda T."/>
            <person name="Manabe T."/>
            <person name="Gomi K."/>
            <person name="Tabuchi M."/>
            <person name="Akimitsu K."/>
            <person name="Kataoka I."/>
        </authorList>
    </citation>
    <scope>NUCLEOTIDE SEQUENCE [LARGE SCALE GENOMIC DNA]</scope>
    <source>
        <strain evidence="8">cv. Fuchu</strain>
    </source>
</reference>
<comment type="function">
    <text evidence="5">Tubulin is the major constituent of microtubules, a cylinder consisting of laterally associated linear protofilaments composed of alpha- and beta-tubulin heterodimers. Microtubules grow by the addition of GTP-tubulin dimers to the microtubule end, where a stabilizing cap forms. Below the cap, tubulin dimers are in GDP-bound state, owing to GTPase activity of alpha-tubulin.</text>
</comment>
<evidence type="ECO:0000256" key="6">
    <source>
        <dbReference type="SAM" id="MobiDB-lite"/>
    </source>
</evidence>
<gene>
    <name evidence="7" type="ORF">Acr_23g0006760</name>
</gene>
<evidence type="ECO:0000256" key="4">
    <source>
        <dbReference type="ARBA" id="ARBA00023134"/>
    </source>
</evidence>
<proteinExistence type="inferred from homology"/>
<evidence type="ECO:0000313" key="8">
    <source>
        <dbReference type="Proteomes" id="UP000585474"/>
    </source>
</evidence>
<accession>A0A7J0GNF1</accession>
<dbReference type="PANTHER" id="PTHR36527:SF3">
    <property type="entry name" value="OS01G0282866 PROTEIN"/>
    <property type="match status" value="1"/>
</dbReference>
<dbReference type="PRINTS" id="PR01163">
    <property type="entry name" value="BETATUBULIN"/>
</dbReference>
<evidence type="ECO:0000313" key="7">
    <source>
        <dbReference type="EMBL" id="GFZ12291.1"/>
    </source>
</evidence>
<evidence type="ECO:0000256" key="2">
    <source>
        <dbReference type="ARBA" id="ARBA00022701"/>
    </source>
</evidence>
<dbReference type="EMBL" id="BJWL01000023">
    <property type="protein sequence ID" value="GFZ12291.1"/>
    <property type="molecule type" value="Genomic_DNA"/>
</dbReference>
<feature type="region of interest" description="Disordered" evidence="6">
    <location>
        <begin position="118"/>
        <end position="137"/>
    </location>
</feature>
<dbReference type="GO" id="GO:0005525">
    <property type="term" value="F:GTP binding"/>
    <property type="evidence" value="ECO:0007669"/>
    <property type="project" value="UniProtKB-KW"/>
</dbReference>
<keyword evidence="2" id="KW-0493">Microtubule</keyword>
<protein>
    <submittedName>
        <fullName evidence="7">Tubulin beta-7 chain</fullName>
    </submittedName>
</protein>
<keyword evidence="8" id="KW-1185">Reference proteome</keyword>
<comment type="similarity">
    <text evidence="1">Belongs to the tubulin family.</text>
</comment>
<dbReference type="SUPFAM" id="SSF52490">
    <property type="entry name" value="Tubulin nucleotide-binding domain-like"/>
    <property type="match status" value="1"/>
</dbReference>
<dbReference type="Proteomes" id="UP000585474">
    <property type="component" value="Unassembled WGS sequence"/>
</dbReference>
<dbReference type="GO" id="GO:0007017">
    <property type="term" value="P:microtubule-based process"/>
    <property type="evidence" value="ECO:0007669"/>
    <property type="project" value="InterPro"/>
</dbReference>
<keyword evidence="4" id="KW-0342">GTP-binding</keyword>
<keyword evidence="3" id="KW-0547">Nucleotide-binding</keyword>
<evidence type="ECO:0000256" key="1">
    <source>
        <dbReference type="ARBA" id="ARBA00009636"/>
    </source>
</evidence>
<dbReference type="AlphaFoldDB" id="A0A7J0GNF1"/>
<dbReference type="GO" id="GO:0003924">
    <property type="term" value="F:GTPase activity"/>
    <property type="evidence" value="ECO:0007669"/>
    <property type="project" value="InterPro"/>
</dbReference>
<evidence type="ECO:0000256" key="3">
    <source>
        <dbReference type="ARBA" id="ARBA00022741"/>
    </source>
</evidence>
<dbReference type="GO" id="GO:0005874">
    <property type="term" value="C:microtubule"/>
    <property type="evidence" value="ECO:0007669"/>
    <property type="project" value="UniProtKB-KW"/>
</dbReference>
<evidence type="ECO:0000256" key="5">
    <source>
        <dbReference type="ARBA" id="ARBA00034296"/>
    </source>
</evidence>
<dbReference type="InterPro" id="IPR000217">
    <property type="entry name" value="Tubulin"/>
</dbReference>
<dbReference type="SUPFAM" id="SSF55307">
    <property type="entry name" value="Tubulin C-terminal domain-like"/>
    <property type="match status" value="1"/>
</dbReference>
<organism evidence="7 8">
    <name type="scientific">Actinidia rufa</name>
    <dbReference type="NCBI Taxonomy" id="165716"/>
    <lineage>
        <taxon>Eukaryota</taxon>
        <taxon>Viridiplantae</taxon>
        <taxon>Streptophyta</taxon>
        <taxon>Embryophyta</taxon>
        <taxon>Tracheophyta</taxon>
        <taxon>Spermatophyta</taxon>
        <taxon>Magnoliopsida</taxon>
        <taxon>eudicotyledons</taxon>
        <taxon>Gunneridae</taxon>
        <taxon>Pentapetalae</taxon>
        <taxon>asterids</taxon>
        <taxon>Ericales</taxon>
        <taxon>Actinidiaceae</taxon>
        <taxon>Actinidia</taxon>
    </lineage>
</organism>
<comment type="caution">
    <text evidence="7">The sequence shown here is derived from an EMBL/GenBank/DDBJ whole genome shotgun (WGS) entry which is preliminary data.</text>
</comment>
<dbReference type="InterPro" id="IPR008280">
    <property type="entry name" value="Tub_FtsZ_C"/>
</dbReference>
<dbReference type="PRINTS" id="PR01161">
    <property type="entry name" value="TUBULIN"/>
</dbReference>
<sequence>MIHVYYNEVGGGRYVPRALLMDLEPGTMDSVMTGPYGQIFWPITTFTDSPRPATTGDITRRVLSFLIQSLMLRGKKLKTTDFEDTRRVPGSDDAYFLRLPISKGVGYGGGASQCHTLSSSAGLSNSPHQLRLEPPDISNNERSDTLLAIPQSAELRPPKASREFDPIPATPLLHGGIRSPNLTRNKNSSYFVEWIPNNVKSSVCDIPWKRLVFDFRGEFDFYSGDV</sequence>
<dbReference type="InterPro" id="IPR036525">
    <property type="entry name" value="Tubulin/FtsZ_GTPase_sf"/>
</dbReference>
<feature type="compositionally biased region" description="Polar residues" evidence="6">
    <location>
        <begin position="118"/>
        <end position="128"/>
    </location>
</feature>
<dbReference type="InterPro" id="IPR002453">
    <property type="entry name" value="Beta_tubulin"/>
</dbReference>
<dbReference type="Gene3D" id="3.40.50.1440">
    <property type="entry name" value="Tubulin/FtsZ, GTPase domain"/>
    <property type="match status" value="1"/>
</dbReference>
<dbReference type="GO" id="GO:0005200">
    <property type="term" value="F:structural constituent of cytoskeleton"/>
    <property type="evidence" value="ECO:0007669"/>
    <property type="project" value="InterPro"/>
</dbReference>
<dbReference type="PANTHER" id="PTHR36527">
    <property type="entry name" value="OS01G0282866 PROTEIN"/>
    <property type="match status" value="1"/>
</dbReference>